<keyword evidence="1" id="KW-1133">Transmembrane helix</keyword>
<keyword evidence="1" id="KW-0472">Membrane</keyword>
<keyword evidence="2" id="KW-1185">Reference proteome</keyword>
<sequence>MTKRKKGLMIDFMDSYVQVHSIALSILCFVVGTLLLIANLPVLYAILSNIKLRIRYGILASLLLAAVIGGLSCLLRAVSIILELYNRNDSDCRNHANESFLINKVPWNCLGPVGYFHQSRDFIFLVALTIRKAET</sequence>
<feature type="transmembrane region" description="Helical" evidence="1">
    <location>
        <begin position="58"/>
        <end position="78"/>
    </location>
</feature>
<dbReference type="AlphaFoldDB" id="A0A0R3RKF2"/>
<feature type="transmembrane region" description="Helical" evidence="1">
    <location>
        <begin position="21"/>
        <end position="46"/>
    </location>
</feature>
<reference evidence="3" key="1">
    <citation type="submission" date="2017-02" db="UniProtKB">
        <authorList>
            <consortium name="WormBaseParasite"/>
        </authorList>
    </citation>
    <scope>IDENTIFICATION</scope>
</reference>
<evidence type="ECO:0000256" key="1">
    <source>
        <dbReference type="SAM" id="Phobius"/>
    </source>
</evidence>
<name>A0A0R3RKF2_9BILA</name>
<accession>A0A0R3RKF2</accession>
<evidence type="ECO:0000313" key="3">
    <source>
        <dbReference type="WBParaSite" id="EEL_0000196101-mRNA-1"/>
    </source>
</evidence>
<proteinExistence type="predicted"/>
<dbReference type="Proteomes" id="UP000050640">
    <property type="component" value="Unplaced"/>
</dbReference>
<protein>
    <submittedName>
        <fullName evidence="3">G_PROTEIN_RECEP_F1_2 domain-containing protein</fullName>
    </submittedName>
</protein>
<evidence type="ECO:0000313" key="2">
    <source>
        <dbReference type="Proteomes" id="UP000050640"/>
    </source>
</evidence>
<keyword evidence="1" id="KW-0812">Transmembrane</keyword>
<organism evidence="2 3">
    <name type="scientific">Elaeophora elaphi</name>
    <dbReference type="NCBI Taxonomy" id="1147741"/>
    <lineage>
        <taxon>Eukaryota</taxon>
        <taxon>Metazoa</taxon>
        <taxon>Ecdysozoa</taxon>
        <taxon>Nematoda</taxon>
        <taxon>Chromadorea</taxon>
        <taxon>Rhabditida</taxon>
        <taxon>Spirurina</taxon>
        <taxon>Spiruromorpha</taxon>
        <taxon>Filarioidea</taxon>
        <taxon>Onchocercidae</taxon>
        <taxon>Elaeophora</taxon>
    </lineage>
</organism>
<dbReference type="WBParaSite" id="EEL_0000196101-mRNA-1">
    <property type="protein sequence ID" value="EEL_0000196101-mRNA-1"/>
    <property type="gene ID" value="EEL_0000196101"/>
</dbReference>